<sequence>MQLFIAVSALLAVAAAKPSGIAAPFTIAAPISSQYHAQDELGQYSYGYSNGLSAKSEVRSADGITVGGYKYVDAEGKLQSVEYSSDGVHGFRVAASNLPVAPPVPAVPALPQPLPVQDTPEVRSVEVVAPVAAISTIALPSLSPLISAAPAVAVKSAIAPALEIKSPATPIVEVSTLAPAAEETPVAPTVEVKSAIAPAAEVKSEVAPTVAVNSLLAPTVAVKSFIAPAFSVGAAPLVAAPLAYGYSINSIPSFGFNSAIIAQPAITSYTAPFGAQLLSFPLNGTVVPAEQSTAAKVEANESSE</sequence>
<feature type="chain" id="PRO_5043574991" description="Cuticle protein 6" evidence="2">
    <location>
        <begin position="17"/>
        <end position="304"/>
    </location>
</feature>
<name>A0AAV8WT63_9CUCU</name>
<dbReference type="InterPro" id="IPR000618">
    <property type="entry name" value="Insect_cuticle"/>
</dbReference>
<dbReference type="AlphaFoldDB" id="A0AAV8WT63"/>
<dbReference type="GO" id="GO:0008010">
    <property type="term" value="F:structural constituent of chitin-based larval cuticle"/>
    <property type="evidence" value="ECO:0007669"/>
    <property type="project" value="TreeGrafter"/>
</dbReference>
<evidence type="ECO:0000313" key="3">
    <source>
        <dbReference type="EMBL" id="KAJ8929759.1"/>
    </source>
</evidence>
<evidence type="ECO:0000313" key="4">
    <source>
        <dbReference type="Proteomes" id="UP001162156"/>
    </source>
</evidence>
<dbReference type="Proteomes" id="UP001162156">
    <property type="component" value="Unassembled WGS sequence"/>
</dbReference>
<dbReference type="Pfam" id="PF00379">
    <property type="entry name" value="Chitin_bind_4"/>
    <property type="match status" value="1"/>
</dbReference>
<feature type="signal peptide" evidence="2">
    <location>
        <begin position="1"/>
        <end position="16"/>
    </location>
</feature>
<dbReference type="GO" id="GO:0062129">
    <property type="term" value="C:chitin-based extracellular matrix"/>
    <property type="evidence" value="ECO:0007669"/>
    <property type="project" value="TreeGrafter"/>
</dbReference>
<gene>
    <name evidence="3" type="ORF">NQ314_017516</name>
</gene>
<dbReference type="InterPro" id="IPR050468">
    <property type="entry name" value="Cuticle_Struct_Prot"/>
</dbReference>
<accession>A0AAV8WT63</accession>
<keyword evidence="1" id="KW-0193">Cuticle</keyword>
<proteinExistence type="predicted"/>
<dbReference type="PANTHER" id="PTHR10380">
    <property type="entry name" value="CUTICLE PROTEIN"/>
    <property type="match status" value="1"/>
</dbReference>
<keyword evidence="2" id="KW-0732">Signal</keyword>
<evidence type="ECO:0000256" key="2">
    <source>
        <dbReference type="SAM" id="SignalP"/>
    </source>
</evidence>
<dbReference type="EMBL" id="JANEYF010004889">
    <property type="protein sequence ID" value="KAJ8929759.1"/>
    <property type="molecule type" value="Genomic_DNA"/>
</dbReference>
<comment type="caution">
    <text evidence="3">The sequence shown here is derived from an EMBL/GenBank/DDBJ whole genome shotgun (WGS) entry which is preliminary data.</text>
</comment>
<protein>
    <recommendedName>
        <fullName evidence="5">Cuticle protein 6</fullName>
    </recommendedName>
</protein>
<evidence type="ECO:0008006" key="5">
    <source>
        <dbReference type="Google" id="ProtNLM"/>
    </source>
</evidence>
<reference evidence="3" key="1">
    <citation type="journal article" date="2023" name="Insect Mol. Biol.">
        <title>Genome sequencing provides insights into the evolution of gene families encoding plant cell wall-degrading enzymes in longhorned beetles.</title>
        <authorList>
            <person name="Shin N.R."/>
            <person name="Okamura Y."/>
            <person name="Kirsch R."/>
            <person name="Pauchet Y."/>
        </authorList>
    </citation>
    <scope>NUCLEOTIDE SEQUENCE</scope>
    <source>
        <strain evidence="3">RBIC_L_NR</strain>
    </source>
</reference>
<keyword evidence="4" id="KW-1185">Reference proteome</keyword>
<dbReference type="PROSITE" id="PS51155">
    <property type="entry name" value="CHIT_BIND_RR_2"/>
    <property type="match status" value="1"/>
</dbReference>
<organism evidence="3 4">
    <name type="scientific">Rhamnusium bicolor</name>
    <dbReference type="NCBI Taxonomy" id="1586634"/>
    <lineage>
        <taxon>Eukaryota</taxon>
        <taxon>Metazoa</taxon>
        <taxon>Ecdysozoa</taxon>
        <taxon>Arthropoda</taxon>
        <taxon>Hexapoda</taxon>
        <taxon>Insecta</taxon>
        <taxon>Pterygota</taxon>
        <taxon>Neoptera</taxon>
        <taxon>Endopterygota</taxon>
        <taxon>Coleoptera</taxon>
        <taxon>Polyphaga</taxon>
        <taxon>Cucujiformia</taxon>
        <taxon>Chrysomeloidea</taxon>
        <taxon>Cerambycidae</taxon>
        <taxon>Lepturinae</taxon>
        <taxon>Rhagiini</taxon>
        <taxon>Rhamnusium</taxon>
    </lineage>
</organism>
<evidence type="ECO:0000256" key="1">
    <source>
        <dbReference type="PROSITE-ProRule" id="PRU00497"/>
    </source>
</evidence>
<dbReference type="PANTHER" id="PTHR10380:SF196">
    <property type="entry name" value="CUTICULAR PROTEIN 72EA"/>
    <property type="match status" value="1"/>
</dbReference>